<sequence>MADSPSSSSSPADLLSDTLLENFQTVVEEKIRRTFDILDDSFIGFIQFWAPVKIGPRWLLTASDQPFRIDYEKNTKRYRLHCVKYKYDIDDVTNKVEDE</sequence>
<reference evidence="1" key="1">
    <citation type="submission" date="2023-03" db="EMBL/GenBank/DDBJ databases">
        <title>Chromosome-scale reference genome and RAD-based genetic map of yellow starthistle (Centaurea solstitialis) reveal putative structural variation and QTLs associated with invader traits.</title>
        <authorList>
            <person name="Reatini B."/>
            <person name="Cang F.A."/>
            <person name="Jiang Q."/>
            <person name="Mckibben M.T.W."/>
            <person name="Barker M.S."/>
            <person name="Rieseberg L.H."/>
            <person name="Dlugosch K.M."/>
        </authorList>
    </citation>
    <scope>NUCLEOTIDE SEQUENCE</scope>
    <source>
        <strain evidence="1">CAN-66</strain>
        <tissue evidence="1">Leaf</tissue>
    </source>
</reference>
<evidence type="ECO:0000313" key="1">
    <source>
        <dbReference type="EMBL" id="KAJ9555763.1"/>
    </source>
</evidence>
<organism evidence="1 2">
    <name type="scientific">Centaurea solstitialis</name>
    <name type="common">yellow star-thistle</name>
    <dbReference type="NCBI Taxonomy" id="347529"/>
    <lineage>
        <taxon>Eukaryota</taxon>
        <taxon>Viridiplantae</taxon>
        <taxon>Streptophyta</taxon>
        <taxon>Embryophyta</taxon>
        <taxon>Tracheophyta</taxon>
        <taxon>Spermatophyta</taxon>
        <taxon>Magnoliopsida</taxon>
        <taxon>eudicotyledons</taxon>
        <taxon>Gunneridae</taxon>
        <taxon>Pentapetalae</taxon>
        <taxon>asterids</taxon>
        <taxon>campanulids</taxon>
        <taxon>Asterales</taxon>
        <taxon>Asteraceae</taxon>
        <taxon>Carduoideae</taxon>
        <taxon>Cardueae</taxon>
        <taxon>Centaureinae</taxon>
        <taxon>Centaurea</taxon>
    </lineage>
</organism>
<dbReference type="AlphaFoldDB" id="A0AA38T7F7"/>
<name>A0AA38T7F7_9ASTR</name>
<proteinExistence type="predicted"/>
<protein>
    <submittedName>
        <fullName evidence="1">Uncharacterized protein</fullName>
    </submittedName>
</protein>
<evidence type="ECO:0000313" key="2">
    <source>
        <dbReference type="Proteomes" id="UP001172457"/>
    </source>
</evidence>
<comment type="caution">
    <text evidence="1">The sequence shown here is derived from an EMBL/GenBank/DDBJ whole genome shotgun (WGS) entry which is preliminary data.</text>
</comment>
<keyword evidence="2" id="KW-1185">Reference proteome</keyword>
<dbReference type="EMBL" id="JARYMX010000003">
    <property type="protein sequence ID" value="KAJ9555763.1"/>
    <property type="molecule type" value="Genomic_DNA"/>
</dbReference>
<accession>A0AA38T7F7</accession>
<dbReference type="Proteomes" id="UP001172457">
    <property type="component" value="Chromosome 3"/>
</dbReference>
<gene>
    <name evidence="1" type="ORF">OSB04_010377</name>
</gene>